<feature type="coiled-coil region" evidence="1">
    <location>
        <begin position="35"/>
        <end position="164"/>
    </location>
</feature>
<sequence length="294" mass="33814">MESNKSSKAVSFLSVLIIILLVVIAGLSYVYYQQKQEAKENEEMLLAEKDSLSNNLLNLMNDYKDLETDNDSLNQKLLMEKERAQKLYSELQNLKRVSYAKIKEYQRELGTLRAIMKNMVREIDSLNTLNQQLIAENIKVKEEAATAKKTVKELEQRTEELNSQVAKGSIVKARNVVATALNRRGKETSRISRTRKFRACFTLNENAIAKAGPRFVYMRIVGPDDFVLAKSETDLFEFEGEQIVFSAKREVDYQNQDVDMCIYFDNNGELLKGTYKITLYMDGYLIGYTELTLK</sequence>
<gene>
    <name evidence="3" type="ORF">FHG85_00075</name>
</gene>
<dbReference type="RefSeq" id="WP_173072244.1">
    <property type="nucleotide sequence ID" value="NZ_CP041345.1"/>
</dbReference>
<keyword evidence="1" id="KW-0175">Coiled coil</keyword>
<evidence type="ECO:0000256" key="2">
    <source>
        <dbReference type="SAM" id="Phobius"/>
    </source>
</evidence>
<evidence type="ECO:0008006" key="5">
    <source>
        <dbReference type="Google" id="ProtNLM"/>
    </source>
</evidence>
<keyword evidence="2" id="KW-0472">Membrane</keyword>
<proteinExistence type="predicted"/>
<accession>A0A7D3XTY8</accession>
<evidence type="ECO:0000313" key="3">
    <source>
        <dbReference type="EMBL" id="QKG78728.1"/>
    </source>
</evidence>
<feature type="transmembrane region" description="Helical" evidence="2">
    <location>
        <begin position="12"/>
        <end position="32"/>
    </location>
</feature>
<evidence type="ECO:0000313" key="4">
    <source>
        <dbReference type="Proteomes" id="UP000500961"/>
    </source>
</evidence>
<dbReference type="Proteomes" id="UP000500961">
    <property type="component" value="Chromosome"/>
</dbReference>
<reference evidence="3 4" key="1">
    <citation type="submission" date="2019-07" db="EMBL/GenBank/DDBJ databases">
        <title>Thalassofilum flectens gen. nov., sp. nov., a novel moderate thermophilic anaerobe from a shallow sea hot spring in Kunashir Island (Russia), representing a new family in the order Bacteroidales, and proposal of Thalassofilacea fam. nov.</title>
        <authorList>
            <person name="Kochetkova T.V."/>
            <person name="Podosokorskaya O.A."/>
            <person name="Novikov A."/>
            <person name="Elcheninov A.G."/>
            <person name="Toshchakov S.V."/>
            <person name="Kublanov I.V."/>
        </authorList>
    </citation>
    <scope>NUCLEOTIDE SEQUENCE [LARGE SCALE GENOMIC DNA]</scope>
    <source>
        <strain evidence="3 4">38-H</strain>
    </source>
</reference>
<dbReference type="KEGG" id="ttz:FHG85_00075"/>
<dbReference type="AlphaFoldDB" id="A0A7D3XTY8"/>
<organism evidence="3 4">
    <name type="scientific">Tenuifilum thalassicum</name>
    <dbReference type="NCBI Taxonomy" id="2590900"/>
    <lineage>
        <taxon>Bacteria</taxon>
        <taxon>Pseudomonadati</taxon>
        <taxon>Bacteroidota</taxon>
        <taxon>Bacteroidia</taxon>
        <taxon>Bacteroidales</taxon>
        <taxon>Tenuifilaceae</taxon>
        <taxon>Tenuifilum</taxon>
    </lineage>
</organism>
<keyword evidence="2" id="KW-0812">Transmembrane</keyword>
<evidence type="ECO:0000256" key="1">
    <source>
        <dbReference type="SAM" id="Coils"/>
    </source>
</evidence>
<name>A0A7D3XTY8_9BACT</name>
<dbReference type="EMBL" id="CP041345">
    <property type="protein sequence ID" value="QKG78728.1"/>
    <property type="molecule type" value="Genomic_DNA"/>
</dbReference>
<protein>
    <recommendedName>
        <fullName evidence="5">Chromosome segregation protein SMC</fullName>
    </recommendedName>
</protein>
<keyword evidence="2" id="KW-1133">Transmembrane helix</keyword>
<keyword evidence="4" id="KW-1185">Reference proteome</keyword>